<reference evidence="2 3" key="1">
    <citation type="submission" date="2020-08" db="EMBL/GenBank/DDBJ databases">
        <title>Genome sequence of Sphingomonas rhizophila KACC 19189T.</title>
        <authorList>
            <person name="Hyun D.-W."/>
            <person name="Bae J.-W."/>
        </authorList>
    </citation>
    <scope>NUCLEOTIDE SEQUENCE [LARGE SCALE GENOMIC DNA]</scope>
    <source>
        <strain evidence="2 3">KACC 19189</strain>
    </source>
</reference>
<dbReference type="EMBL" id="CP060717">
    <property type="protein sequence ID" value="QNN65471.1"/>
    <property type="molecule type" value="Genomic_DNA"/>
</dbReference>
<accession>A0A7G9SC96</accession>
<dbReference type="AlphaFoldDB" id="A0A7G9SC96"/>
<proteinExistence type="predicted"/>
<keyword evidence="1" id="KW-0732">Signal</keyword>
<evidence type="ECO:0000256" key="1">
    <source>
        <dbReference type="SAM" id="SignalP"/>
    </source>
</evidence>
<evidence type="ECO:0000313" key="3">
    <source>
        <dbReference type="Proteomes" id="UP000515955"/>
    </source>
</evidence>
<feature type="signal peptide" evidence="1">
    <location>
        <begin position="1"/>
        <end position="17"/>
    </location>
</feature>
<evidence type="ECO:0000313" key="2">
    <source>
        <dbReference type="EMBL" id="QNN65471.1"/>
    </source>
</evidence>
<protein>
    <submittedName>
        <fullName evidence="2">Uncharacterized protein</fullName>
    </submittedName>
</protein>
<gene>
    <name evidence="2" type="ORF">H9L12_02370</name>
</gene>
<dbReference type="KEGG" id="srhi:H9L12_02370"/>
<name>A0A7G9SC96_9SPHN</name>
<dbReference type="RefSeq" id="WP_187542462.1">
    <property type="nucleotide sequence ID" value="NZ_CP060717.1"/>
</dbReference>
<keyword evidence="3" id="KW-1185">Reference proteome</keyword>
<feature type="chain" id="PRO_5028878641" evidence="1">
    <location>
        <begin position="18"/>
        <end position="169"/>
    </location>
</feature>
<organism evidence="2 3">
    <name type="scientific">Sphingomonas rhizophila</name>
    <dbReference type="NCBI Taxonomy" id="2071607"/>
    <lineage>
        <taxon>Bacteria</taxon>
        <taxon>Pseudomonadati</taxon>
        <taxon>Pseudomonadota</taxon>
        <taxon>Alphaproteobacteria</taxon>
        <taxon>Sphingomonadales</taxon>
        <taxon>Sphingomonadaceae</taxon>
        <taxon>Sphingomonas</taxon>
    </lineage>
</organism>
<sequence>MMLRALPILAALALAVAACTGGPDPSVRLAPRAAEAIDPRLPIPSEEKAGPVSPALAATLARLVADAEAGRSGFDAQAAIARNAANAAGAPQSESWIVAQQALSALVKSRAPVTRAMGDVDAVGAQALAQRGGLPAGDRIAIEQAAARVSAIDEAQAAVISELTARLGG</sequence>
<dbReference type="Proteomes" id="UP000515955">
    <property type="component" value="Chromosome"/>
</dbReference>
<dbReference type="PROSITE" id="PS51257">
    <property type="entry name" value="PROKAR_LIPOPROTEIN"/>
    <property type="match status" value="1"/>
</dbReference>